<keyword evidence="1" id="KW-0560">Oxidoreductase</keyword>
<dbReference type="GO" id="GO:0004601">
    <property type="term" value="F:peroxidase activity"/>
    <property type="evidence" value="ECO:0007669"/>
    <property type="project" value="UniProtKB-KW"/>
</dbReference>
<organism evidence="1">
    <name type="scientific">Homo sapiens</name>
    <name type="common">Human</name>
    <dbReference type="NCBI Taxonomy" id="9606"/>
    <lineage>
        <taxon>Eukaryota</taxon>
        <taxon>Metazoa</taxon>
        <taxon>Chordata</taxon>
        <taxon>Craniata</taxon>
        <taxon>Vertebrata</taxon>
        <taxon>Euteleostomi</taxon>
        <taxon>Mammalia</taxon>
        <taxon>Eutheria</taxon>
        <taxon>Euarchontoglires</taxon>
        <taxon>Primates</taxon>
        <taxon>Haplorrhini</taxon>
        <taxon>Catarrhini</taxon>
        <taxon>Hominidae</taxon>
        <taxon>Homo</taxon>
    </lineage>
</organism>
<accession>A2NU82</accession>
<keyword evidence="1" id="KW-0575">Peroxidase</keyword>
<protein>
    <submittedName>
        <fullName evidence="1">Myeloperoxidase</fullName>
    </submittedName>
</protein>
<dbReference type="EMBL" id="X04876">
    <property type="protein sequence ID" value="CAA28564.1"/>
    <property type="molecule type" value="mRNA"/>
</dbReference>
<name>A2NU82_HUMAN</name>
<evidence type="ECO:0000313" key="1">
    <source>
        <dbReference type="EMBL" id="CAA28564.1"/>
    </source>
</evidence>
<reference evidence="1" key="1">
    <citation type="journal article" date="1987" name="Nucleic Acids Res.">
        <title>Characterization of cDNA clones for human myeloperoxidase: predicted amino acid sequence and evidence for multiple mRNA species.</title>
        <authorList>
            <person name="Johnson K.R."/>
            <person name="Nauseef W.M."/>
            <person name="Care A."/>
            <person name="Wheelock M.J."/>
            <person name="Shane S."/>
            <person name="Hudson S."/>
            <person name="Koeffler H.P."/>
            <person name="Selsted M."/>
            <person name="Miller C."/>
            <person name="Rovera G."/>
        </authorList>
    </citation>
    <scope>NUCLEOTIDE SEQUENCE</scope>
</reference>
<proteinExistence type="evidence at transcript level"/>
<sequence>MTAAGKGIREQ</sequence>